<name>A0A5D0TQU9_9ACTN</name>
<accession>A0A5D0TQU9</accession>
<proteinExistence type="predicted"/>
<keyword evidence="3" id="KW-1185">Reference proteome</keyword>
<sequence>MGFRRLFGAFGVGGLSVETVLATSQARPGDYLAGEVRIAGGGQDVVIHQVALSLVTRAEDEHSDNEFSGIREFYRGAITGAFVLGAGQRQAIPFQMPLPWELPATEVYGQHLHGMVMGVSTELEVAGAVDSGDLDAISVSPLPSQQRVLDAFGALGFGFKNADVEEGRVAGVHQELPFYQEIEFYAPPQYSGQVNEVELTFVTDPGGLVVILEADRRGNMFSEGDDVFGRFHVTHEEALHTAWEHELKRWLGAVAGHLHGGHGFAHRVPHDAYGHHAGHHGEHSNGHGPGWGGVAAGVVGGAAAGFVAGAVVNEMLDGDDQDDEEPSVGDVFADAADDAVQDAYQQVAYEQAYEAAYQNAYEETQEDSAQSFGSEVFESED</sequence>
<feature type="region of interest" description="Disordered" evidence="1">
    <location>
        <begin position="361"/>
        <end position="381"/>
    </location>
</feature>
<dbReference type="RefSeq" id="WP_148356219.1">
    <property type="nucleotide sequence ID" value="NZ_JBHSBF010000045.1"/>
</dbReference>
<organism evidence="2 3">
    <name type="scientific">Actinomadura syzygii</name>
    <dbReference type="NCBI Taxonomy" id="1427538"/>
    <lineage>
        <taxon>Bacteria</taxon>
        <taxon>Bacillati</taxon>
        <taxon>Actinomycetota</taxon>
        <taxon>Actinomycetes</taxon>
        <taxon>Streptosporangiales</taxon>
        <taxon>Thermomonosporaceae</taxon>
        <taxon>Actinomadura</taxon>
    </lineage>
</organism>
<comment type="caution">
    <text evidence="2">The sequence shown here is derived from an EMBL/GenBank/DDBJ whole genome shotgun (WGS) entry which is preliminary data.</text>
</comment>
<dbReference type="AlphaFoldDB" id="A0A5D0TQU9"/>
<reference evidence="2 3" key="1">
    <citation type="submission" date="2019-08" db="EMBL/GenBank/DDBJ databases">
        <title>Actinomadura sp. nov. CYP1-5 isolated from mountain soil.</title>
        <authorList>
            <person name="Songsumanus A."/>
            <person name="Kuncharoen N."/>
            <person name="Kudo T."/>
            <person name="Yuki M."/>
            <person name="Igarashi Y."/>
            <person name="Tanasupawat S."/>
        </authorList>
    </citation>
    <scope>NUCLEOTIDE SEQUENCE [LARGE SCALE GENOMIC DNA]</scope>
    <source>
        <strain evidence="2 3">GKU157</strain>
    </source>
</reference>
<gene>
    <name evidence="2" type="ORF">FXF65_42775</name>
</gene>
<dbReference type="OrthoDB" id="3431481at2"/>
<dbReference type="InterPro" id="IPR009776">
    <property type="entry name" value="Spore_0_M"/>
</dbReference>
<evidence type="ECO:0000313" key="3">
    <source>
        <dbReference type="Proteomes" id="UP000322634"/>
    </source>
</evidence>
<evidence type="ECO:0000256" key="1">
    <source>
        <dbReference type="SAM" id="MobiDB-lite"/>
    </source>
</evidence>
<dbReference type="PANTHER" id="PTHR40053">
    <property type="entry name" value="SPORULATION-CONTROL PROTEIN SPO0M"/>
    <property type="match status" value="1"/>
</dbReference>
<feature type="compositionally biased region" description="Basic and acidic residues" evidence="1">
    <location>
        <begin position="269"/>
        <end position="285"/>
    </location>
</feature>
<dbReference type="Pfam" id="PF07070">
    <property type="entry name" value="Spo0M"/>
    <property type="match status" value="1"/>
</dbReference>
<dbReference type="Proteomes" id="UP000322634">
    <property type="component" value="Unassembled WGS sequence"/>
</dbReference>
<dbReference type="EMBL" id="VSFF01000023">
    <property type="protein sequence ID" value="TYC07389.1"/>
    <property type="molecule type" value="Genomic_DNA"/>
</dbReference>
<protein>
    <submittedName>
        <fullName evidence="2">Sporulation protein</fullName>
    </submittedName>
</protein>
<feature type="region of interest" description="Disordered" evidence="1">
    <location>
        <begin position="269"/>
        <end position="289"/>
    </location>
</feature>
<dbReference type="PANTHER" id="PTHR40053:SF1">
    <property type="entry name" value="SPORULATION-CONTROL PROTEIN SPO0M"/>
    <property type="match status" value="1"/>
</dbReference>
<evidence type="ECO:0000313" key="2">
    <source>
        <dbReference type="EMBL" id="TYC07389.1"/>
    </source>
</evidence>